<dbReference type="PANTHER" id="PTHR43300">
    <property type="entry name" value="ACETYLTRANSFERASE"/>
    <property type="match status" value="1"/>
</dbReference>
<evidence type="ECO:0000313" key="7">
    <source>
        <dbReference type="EMBL" id="VYU22408.1"/>
    </source>
</evidence>
<evidence type="ECO:0000256" key="1">
    <source>
        <dbReference type="ARBA" id="ARBA00013235"/>
    </source>
</evidence>
<dbReference type="EMBL" id="CACRTR010000008">
    <property type="protein sequence ID" value="VYU22408.1"/>
    <property type="molecule type" value="Genomic_DNA"/>
</dbReference>
<evidence type="ECO:0000256" key="5">
    <source>
        <dbReference type="ARBA" id="ARBA00023315"/>
    </source>
</evidence>
<evidence type="ECO:0000256" key="2">
    <source>
        <dbReference type="ARBA" id="ARBA00020291"/>
    </source>
</evidence>
<dbReference type="SUPFAM" id="SSF51161">
    <property type="entry name" value="Trimeric LpxA-like enzymes"/>
    <property type="match status" value="1"/>
</dbReference>
<evidence type="ECO:0000256" key="3">
    <source>
        <dbReference type="ARBA" id="ARBA00022679"/>
    </source>
</evidence>
<reference evidence="7" key="1">
    <citation type="submission" date="2019-11" db="EMBL/GenBank/DDBJ databases">
        <authorList>
            <person name="Feng L."/>
        </authorList>
    </citation>
    <scope>NUCLEOTIDE SEQUENCE</scope>
    <source>
        <strain evidence="7">ElimosumLFYP34</strain>
    </source>
</reference>
<comment type="catalytic activity">
    <reaction evidence="6">
        <text>chloramphenicol + acetyl-CoA = chloramphenicol 3-acetate + CoA</text>
        <dbReference type="Rhea" id="RHEA:18421"/>
        <dbReference type="ChEBI" id="CHEBI:16730"/>
        <dbReference type="ChEBI" id="CHEBI:17698"/>
        <dbReference type="ChEBI" id="CHEBI:57287"/>
        <dbReference type="ChEBI" id="CHEBI:57288"/>
        <dbReference type="EC" id="2.3.1.28"/>
    </reaction>
</comment>
<dbReference type="AlphaFoldDB" id="A0A6N3D517"/>
<evidence type="ECO:0000256" key="6">
    <source>
        <dbReference type="ARBA" id="ARBA00047633"/>
    </source>
</evidence>
<proteinExistence type="predicted"/>
<accession>A0A6N3D517</accession>
<dbReference type="InterPro" id="IPR001451">
    <property type="entry name" value="Hexapep"/>
</dbReference>
<keyword evidence="3 7" id="KW-0808">Transferase</keyword>
<sequence>MEGFYTERELETNFHFKSCGKNVLISKKASLYMTEKMSIGHDVRIDDFALLIGNITIGNYVHIAAFCSLHASMGEIFFEDFSTLSSHVTVYAASDDYSGAALASATIPEKYRNTITGKIGIEKYGLIGAGSVLLPGAVVSQGTSLGSLSLLKEKTESWSVYAGRPCKRIKNRSKKIKKVEKEFLLFKSEKSFKEFKHEI</sequence>
<organism evidence="7">
    <name type="scientific">Eubacterium limosum</name>
    <dbReference type="NCBI Taxonomy" id="1736"/>
    <lineage>
        <taxon>Bacteria</taxon>
        <taxon>Bacillati</taxon>
        <taxon>Bacillota</taxon>
        <taxon>Clostridia</taxon>
        <taxon>Eubacteriales</taxon>
        <taxon>Eubacteriaceae</taxon>
        <taxon>Eubacterium</taxon>
    </lineage>
</organism>
<dbReference type="InterPro" id="IPR011004">
    <property type="entry name" value="Trimer_LpxA-like_sf"/>
</dbReference>
<gene>
    <name evidence="7" type="primary">vioB</name>
    <name evidence="7" type="ORF">ELLFYP34_02982</name>
</gene>
<dbReference type="Gene3D" id="2.160.10.10">
    <property type="entry name" value="Hexapeptide repeat proteins"/>
    <property type="match status" value="1"/>
</dbReference>
<evidence type="ECO:0000256" key="4">
    <source>
        <dbReference type="ARBA" id="ARBA00023251"/>
    </source>
</evidence>
<name>A0A6N3D517_EUBLI</name>
<dbReference type="GO" id="GO:0008811">
    <property type="term" value="F:chloramphenicol O-acetyltransferase activity"/>
    <property type="evidence" value="ECO:0007669"/>
    <property type="project" value="UniProtKB-EC"/>
</dbReference>
<dbReference type="Pfam" id="PF00132">
    <property type="entry name" value="Hexapep"/>
    <property type="match status" value="1"/>
</dbReference>
<keyword evidence="5 7" id="KW-0012">Acyltransferase</keyword>
<keyword evidence="4" id="KW-0046">Antibiotic resistance</keyword>
<dbReference type="PANTHER" id="PTHR43300:SF12">
    <property type="entry name" value="CHLORAMPHENICOL ACETYLTRANSFERASE"/>
    <property type="match status" value="1"/>
</dbReference>
<dbReference type="InterPro" id="IPR050179">
    <property type="entry name" value="Trans_hexapeptide_repeat"/>
</dbReference>
<dbReference type="EC" id="2.3.1.28" evidence="1"/>
<dbReference type="GO" id="GO:0046677">
    <property type="term" value="P:response to antibiotic"/>
    <property type="evidence" value="ECO:0007669"/>
    <property type="project" value="UniProtKB-KW"/>
</dbReference>
<protein>
    <recommendedName>
        <fullName evidence="2">Chloramphenicol acetyltransferase</fullName>
        <ecNumber evidence="1">2.3.1.28</ecNumber>
    </recommendedName>
</protein>